<dbReference type="Proteomes" id="UP000799049">
    <property type="component" value="Unassembled WGS sequence"/>
</dbReference>
<organism evidence="2 3">
    <name type="scientific">Andalucia godoyi</name>
    <name type="common">Flagellate</name>
    <dbReference type="NCBI Taxonomy" id="505711"/>
    <lineage>
        <taxon>Eukaryota</taxon>
        <taxon>Discoba</taxon>
        <taxon>Jakobida</taxon>
        <taxon>Andalucina</taxon>
        <taxon>Andaluciidae</taxon>
        <taxon>Andalucia</taxon>
    </lineage>
</organism>
<dbReference type="AlphaFoldDB" id="A0A8K0AJW4"/>
<comment type="caution">
    <text evidence="2">The sequence shown here is derived from an EMBL/GenBank/DDBJ whole genome shotgun (WGS) entry which is preliminary data.</text>
</comment>
<feature type="signal peptide" evidence="1">
    <location>
        <begin position="1"/>
        <end position="28"/>
    </location>
</feature>
<reference evidence="2" key="1">
    <citation type="submission" date="2019-09" db="EMBL/GenBank/DDBJ databases">
        <title>The Mitochondrial Proteome of the Jakobid, Andalucia godoyi, a Protist With the Most Gene-Rich and Bacteria-Like Mitochondrial Genome.</title>
        <authorList>
            <person name="Gray M.W."/>
            <person name="Burger G."/>
            <person name="Derelle R."/>
            <person name="Klimes V."/>
            <person name="Leger M."/>
            <person name="Sarrasin M."/>
            <person name="Vlcek C."/>
            <person name="Roger A.J."/>
            <person name="Elias M."/>
            <person name="Lang B.F."/>
        </authorList>
    </citation>
    <scope>NUCLEOTIDE SEQUENCE</scope>
    <source>
        <strain evidence="2">And28</strain>
    </source>
</reference>
<accession>A0A8K0AJW4</accession>
<proteinExistence type="predicted"/>
<feature type="chain" id="PRO_5035441189" evidence="1">
    <location>
        <begin position="29"/>
        <end position="205"/>
    </location>
</feature>
<dbReference type="OrthoDB" id="10422860at2759"/>
<evidence type="ECO:0000256" key="1">
    <source>
        <dbReference type="SAM" id="SignalP"/>
    </source>
</evidence>
<dbReference type="EMBL" id="VRVR01000035">
    <property type="protein sequence ID" value="KAF0852446.1"/>
    <property type="molecule type" value="Genomic_DNA"/>
</dbReference>
<evidence type="ECO:0000313" key="3">
    <source>
        <dbReference type="Proteomes" id="UP000799049"/>
    </source>
</evidence>
<evidence type="ECO:0000313" key="2">
    <source>
        <dbReference type="EMBL" id="KAF0852446.1"/>
    </source>
</evidence>
<name>A0A8K0AJW4_ANDGO</name>
<keyword evidence="1" id="KW-0732">Signal</keyword>
<protein>
    <submittedName>
        <fullName evidence="2">Type II secretion system (T2SS)-associated protein Gcp10</fullName>
    </submittedName>
</protein>
<sequence>MVFSYVLSSSFLFMLTYRLLQILRPAQREPLRLTSASLLGAPQSGAANQTIRSVANHAKQTEAIAEFFGDRKLVDLRVLRSAMALSKEVQQAVHAETPSMGWRRYNRFFAAGTEELFTNVPSGRSPLVLKAPPEPSSSFPTMFPSIESIDYKMDRNARLQKPDLKGAERLAELFRRDANVEQVIFYGDADDQRPDLDFKRSDYAV</sequence>
<gene>
    <name evidence="2" type="ORF">ANDGO_00094</name>
</gene>
<keyword evidence="3" id="KW-1185">Reference proteome</keyword>